<dbReference type="Pfam" id="PF00400">
    <property type="entry name" value="WD40"/>
    <property type="match status" value="1"/>
</dbReference>
<dbReference type="EMBL" id="BSXN01000340">
    <property type="protein sequence ID" value="GME68157.1"/>
    <property type="molecule type" value="Genomic_DNA"/>
</dbReference>
<keyword evidence="6" id="KW-0539">Nucleus</keyword>
<dbReference type="Gene3D" id="2.130.10.10">
    <property type="entry name" value="YVTN repeat-like/Quinoprotein amine dehydrogenase"/>
    <property type="match status" value="2"/>
</dbReference>
<keyword evidence="4 8" id="KW-0853">WD repeat</keyword>
<keyword evidence="3" id="KW-0698">rRNA processing</keyword>
<dbReference type="SMART" id="SM01033">
    <property type="entry name" value="BING4CT"/>
    <property type="match status" value="1"/>
</dbReference>
<gene>
    <name evidence="10" type="ORF">Cboi02_000143700</name>
</gene>
<dbReference type="InterPro" id="IPR036322">
    <property type="entry name" value="WD40_repeat_dom_sf"/>
</dbReference>
<dbReference type="InterPro" id="IPR001680">
    <property type="entry name" value="WD40_rpt"/>
</dbReference>
<proteinExistence type="predicted"/>
<dbReference type="FunFam" id="2.130.10.10:FF:000378">
    <property type="entry name" value="U3 small nucleolar RNA-associated protein 7"/>
    <property type="match status" value="1"/>
</dbReference>
<evidence type="ECO:0000256" key="2">
    <source>
        <dbReference type="ARBA" id="ARBA00004604"/>
    </source>
</evidence>
<comment type="function">
    <text evidence="1">Involved in nucleolar processing of pre-18S ribosomal RNA.</text>
</comment>
<evidence type="ECO:0000256" key="6">
    <source>
        <dbReference type="ARBA" id="ARBA00023242"/>
    </source>
</evidence>
<evidence type="ECO:0000256" key="1">
    <source>
        <dbReference type="ARBA" id="ARBA00004099"/>
    </source>
</evidence>
<evidence type="ECO:0000313" key="11">
    <source>
        <dbReference type="Proteomes" id="UP001165120"/>
    </source>
</evidence>
<dbReference type="SUPFAM" id="SSF50978">
    <property type="entry name" value="WD40 repeat-like"/>
    <property type="match status" value="1"/>
</dbReference>
<dbReference type="PANTHER" id="PTHR14085:SF3">
    <property type="entry name" value="WD REPEAT-CONTAINING PROTEIN 46"/>
    <property type="match status" value="1"/>
</dbReference>
<dbReference type="GO" id="GO:0030686">
    <property type="term" value="C:90S preribosome"/>
    <property type="evidence" value="ECO:0007669"/>
    <property type="project" value="TreeGrafter"/>
</dbReference>
<protein>
    <recommendedName>
        <fullName evidence="7">U three protein 7</fullName>
    </recommendedName>
</protein>
<dbReference type="AlphaFoldDB" id="A0A9W6SWS6"/>
<evidence type="ECO:0000313" key="10">
    <source>
        <dbReference type="EMBL" id="GME68157.1"/>
    </source>
</evidence>
<feature type="repeat" description="WD" evidence="8">
    <location>
        <begin position="263"/>
        <end position="304"/>
    </location>
</feature>
<evidence type="ECO:0000256" key="5">
    <source>
        <dbReference type="ARBA" id="ARBA00022737"/>
    </source>
</evidence>
<feature type="domain" description="BING4 C-terminal" evidence="9">
    <location>
        <begin position="344"/>
        <end position="423"/>
    </location>
</feature>
<dbReference type="SMART" id="SM00320">
    <property type="entry name" value="WD40"/>
    <property type="match status" value="4"/>
</dbReference>
<evidence type="ECO:0000256" key="3">
    <source>
        <dbReference type="ARBA" id="ARBA00022552"/>
    </source>
</evidence>
<comment type="caution">
    <text evidence="10">The sequence shown here is derived from an EMBL/GenBank/DDBJ whole genome shotgun (WGS) entry which is preliminary data.</text>
</comment>
<keyword evidence="11" id="KW-1185">Reference proteome</keyword>
<keyword evidence="5" id="KW-0677">Repeat</keyword>
<dbReference type="InterPro" id="IPR012952">
    <property type="entry name" value="BING4_C_dom"/>
</dbReference>
<name>A0A9W6SWS6_CANBO</name>
<accession>A0A9W6SWS6</accession>
<dbReference type="GO" id="GO:0000462">
    <property type="term" value="P:maturation of SSU-rRNA from tricistronic rRNA transcript (SSU-rRNA, 5.8S rRNA, LSU-rRNA)"/>
    <property type="evidence" value="ECO:0007669"/>
    <property type="project" value="TreeGrafter"/>
</dbReference>
<evidence type="ECO:0000256" key="8">
    <source>
        <dbReference type="PROSITE-ProRule" id="PRU00221"/>
    </source>
</evidence>
<dbReference type="PROSITE" id="PS50294">
    <property type="entry name" value="WD_REPEATS_REGION"/>
    <property type="match status" value="1"/>
</dbReference>
<dbReference type="PROSITE" id="PS50082">
    <property type="entry name" value="WD_REPEATS_2"/>
    <property type="match status" value="1"/>
</dbReference>
<dbReference type="InterPro" id="IPR015943">
    <property type="entry name" value="WD40/YVTN_repeat-like_dom_sf"/>
</dbReference>
<dbReference type="Pfam" id="PF08149">
    <property type="entry name" value="BING4CT"/>
    <property type="match status" value="1"/>
</dbReference>
<evidence type="ECO:0000256" key="7">
    <source>
        <dbReference type="ARBA" id="ARBA00076453"/>
    </source>
</evidence>
<reference evidence="10" key="1">
    <citation type="submission" date="2023-04" db="EMBL/GenBank/DDBJ databases">
        <title>Candida boidinii NBRC 10035.</title>
        <authorList>
            <person name="Ichikawa N."/>
            <person name="Sato H."/>
            <person name="Tonouchi N."/>
        </authorList>
    </citation>
    <scope>NUCLEOTIDE SEQUENCE</scope>
    <source>
        <strain evidence="10">NBRC 10035</strain>
    </source>
</reference>
<comment type="subcellular location">
    <subcellularLocation>
        <location evidence="2">Nucleus</location>
        <location evidence="2">Nucleolus</location>
    </subcellularLocation>
</comment>
<evidence type="ECO:0000256" key="4">
    <source>
        <dbReference type="ARBA" id="ARBA00022574"/>
    </source>
</evidence>
<dbReference type="PANTHER" id="PTHR14085">
    <property type="entry name" value="WD-REPEAT PROTEIN BING4"/>
    <property type="match status" value="1"/>
</dbReference>
<evidence type="ECO:0000259" key="9">
    <source>
        <dbReference type="SMART" id="SM01033"/>
    </source>
</evidence>
<organism evidence="10 11">
    <name type="scientific">Candida boidinii</name>
    <name type="common">Yeast</name>
    <dbReference type="NCBI Taxonomy" id="5477"/>
    <lineage>
        <taxon>Eukaryota</taxon>
        <taxon>Fungi</taxon>
        <taxon>Dikarya</taxon>
        <taxon>Ascomycota</taxon>
        <taxon>Saccharomycotina</taxon>
        <taxon>Pichiomycetes</taxon>
        <taxon>Pichiales</taxon>
        <taxon>Pichiaceae</taxon>
        <taxon>Ogataea</taxon>
        <taxon>Ogataea/Candida clade</taxon>
    </lineage>
</organism>
<dbReference type="GO" id="GO:0032040">
    <property type="term" value="C:small-subunit processome"/>
    <property type="evidence" value="ECO:0007669"/>
    <property type="project" value="TreeGrafter"/>
</dbReference>
<dbReference type="Proteomes" id="UP001165120">
    <property type="component" value="Unassembled WGS sequence"/>
</dbReference>
<dbReference type="InterPro" id="IPR040315">
    <property type="entry name" value="WDR46/Utp7"/>
</dbReference>
<sequence>MGKMDRHILSVDTQTSQKYERAGSKNKFFKTKDKKLNANMKNLHEKYRDAVKSSAATEYLLPEEAGFLEAEGMEKTYKFKQDEIKDAVDISTATKQFELKLPEFGPYDIDYSRNGRDLLIGGRKGHVASIDWRLGKVDCELHLNETVHAVKYLHNNQYFAVAQKKYTYIYDKTGMELHRLNQHIDSTALDFLPYHFLLVSAGNTGFLKYHDVSTGELVAEHGTKLGPTQCMRQNPWNAVMHLGHSNGQVTLWSPSMSTPLVKIQACRGPVRSLAVNRDGRYMVVSGADKTLKIWDIRTWKELDSYHTPTQANTVDISDKGLVSVGWGPHVTVWKDTLKTKQNSPYMNHMLPSSQIETARFVPFEDILGLGHKKGMSSIIVPGSGEANYDALELNPYETTKQRQQTEVRSLLNKLQPDMITLDPNVIGTVDKRANQRRLTAAEMADLEASKKLTPKQEDEAIDNQVKPEVKGKNSSLRRFKRRQTQNVINQRSARVDKAIKKEKDLRQKRVRQAKGIEEEKDVLSSAFSRFK</sequence>